<organism evidence="2">
    <name type="scientific">Siphoviridae sp. ctfWC31</name>
    <dbReference type="NCBI Taxonomy" id="2826414"/>
    <lineage>
        <taxon>Viruses</taxon>
        <taxon>Duplodnaviria</taxon>
        <taxon>Heunggongvirae</taxon>
        <taxon>Uroviricota</taxon>
        <taxon>Caudoviricetes</taxon>
    </lineage>
</organism>
<dbReference type="EMBL" id="BK015078">
    <property type="protein sequence ID" value="DAD90151.1"/>
    <property type="molecule type" value="Genomic_DNA"/>
</dbReference>
<protein>
    <submittedName>
        <fullName evidence="2">Uncharacterized protein</fullName>
    </submittedName>
</protein>
<evidence type="ECO:0000313" key="2">
    <source>
        <dbReference type="EMBL" id="DAD90151.1"/>
    </source>
</evidence>
<evidence type="ECO:0000256" key="1">
    <source>
        <dbReference type="SAM" id="Phobius"/>
    </source>
</evidence>
<keyword evidence="1" id="KW-0472">Membrane</keyword>
<reference evidence="2" key="1">
    <citation type="journal article" date="2021" name="Proc. Natl. Acad. Sci. U.S.A.">
        <title>A Catalog of Tens of Thousands of Viruses from Human Metagenomes Reveals Hidden Associations with Chronic Diseases.</title>
        <authorList>
            <person name="Tisza M.J."/>
            <person name="Buck C.B."/>
        </authorList>
    </citation>
    <scope>NUCLEOTIDE SEQUENCE</scope>
    <source>
        <strain evidence="2">CtfWC31</strain>
    </source>
</reference>
<feature type="transmembrane region" description="Helical" evidence="1">
    <location>
        <begin position="9"/>
        <end position="34"/>
    </location>
</feature>
<keyword evidence="1" id="KW-1133">Transmembrane helix</keyword>
<keyword evidence="1" id="KW-0812">Transmembrane</keyword>
<proteinExistence type="predicted"/>
<accession>A0A8S5N715</accession>
<name>A0A8S5N715_9CAUD</name>
<sequence length="37" mass="4202">MKASTGYKIVFYTFVTLTVLSYIHSAVSVVKFLINLF</sequence>